<organism evidence="4 5">
    <name type="scientific">Paracoccus benzoatiresistens</name>
    <dbReference type="NCBI Taxonomy" id="2997341"/>
    <lineage>
        <taxon>Bacteria</taxon>
        <taxon>Pseudomonadati</taxon>
        <taxon>Pseudomonadota</taxon>
        <taxon>Alphaproteobacteria</taxon>
        <taxon>Rhodobacterales</taxon>
        <taxon>Paracoccaceae</taxon>
        <taxon>Paracoccus</taxon>
    </lineage>
</organism>
<keyword evidence="2" id="KW-0808">Transferase</keyword>
<dbReference type="SUPFAM" id="SSF48208">
    <property type="entry name" value="Six-hairpin glycosidases"/>
    <property type="match status" value="1"/>
</dbReference>
<feature type="domain" description="Glycosyl hydrolase 94 catalytic" evidence="3">
    <location>
        <begin position="1"/>
        <end position="190"/>
    </location>
</feature>
<evidence type="ECO:0000256" key="2">
    <source>
        <dbReference type="ARBA" id="ARBA00022679"/>
    </source>
</evidence>
<comment type="caution">
    <text evidence="4">The sequence shown here is derived from an EMBL/GenBank/DDBJ whole genome shotgun (WGS) entry which is preliminary data.</text>
</comment>
<reference evidence="4" key="1">
    <citation type="submission" date="2022-12" db="EMBL/GenBank/DDBJ databases">
        <title>Paracoccus sp. EF6 isolated from a lake water.</title>
        <authorList>
            <person name="Liu H."/>
        </authorList>
    </citation>
    <scope>NUCLEOTIDE SEQUENCE</scope>
    <source>
        <strain evidence="4">EF6</strain>
    </source>
</reference>
<dbReference type="InterPro" id="IPR012341">
    <property type="entry name" value="6hp_glycosidase-like_sf"/>
</dbReference>
<protein>
    <recommendedName>
        <fullName evidence="3">Glycosyl hydrolase 94 catalytic domain-containing protein</fullName>
    </recommendedName>
</protein>
<proteinExistence type="predicted"/>
<dbReference type="InterPro" id="IPR052047">
    <property type="entry name" value="GH94_Enzymes"/>
</dbReference>
<dbReference type="EMBL" id="JAPTYD010000079">
    <property type="protein sequence ID" value="MCZ0964244.1"/>
    <property type="molecule type" value="Genomic_DNA"/>
</dbReference>
<dbReference type="PANTHER" id="PTHR37469">
    <property type="entry name" value="CELLOBIONIC ACID PHOSPHORYLASE-RELATED"/>
    <property type="match status" value="1"/>
</dbReference>
<keyword evidence="5" id="KW-1185">Reference proteome</keyword>
<accession>A0ABT4JAY8</accession>
<evidence type="ECO:0000256" key="1">
    <source>
        <dbReference type="ARBA" id="ARBA00022676"/>
    </source>
</evidence>
<dbReference type="InterPro" id="IPR008928">
    <property type="entry name" value="6-hairpin_glycosidase_sf"/>
</dbReference>
<dbReference type="Pfam" id="PF17167">
    <property type="entry name" value="Glyco_hydro_94"/>
    <property type="match status" value="1"/>
</dbReference>
<gene>
    <name evidence="4" type="ORF">OU682_21970</name>
</gene>
<dbReference type="InterPro" id="IPR033432">
    <property type="entry name" value="GH94_catalytic"/>
</dbReference>
<dbReference type="Proteomes" id="UP001149822">
    <property type="component" value="Unassembled WGS sequence"/>
</dbReference>
<evidence type="ECO:0000259" key="3">
    <source>
        <dbReference type="Pfam" id="PF17167"/>
    </source>
</evidence>
<name>A0ABT4JAY8_9RHOB</name>
<keyword evidence="1" id="KW-0328">Glycosyltransferase</keyword>
<sequence>MTEALDGPGWDGAWYRRGYFDDGSPLGSSASDECQIDSIVQSWAAISGVGRPDRIGPAVDAALGWLWNDGTGTMKLFTPPFEHTDKDPGYIKAYPPGVRENGGQYTHAACWMVYALGRMSRGADAHQLFDLLNPISHSETRGAADRYRVEPYVVAADVYAEGSKAGRGGWTWYTGSAGWLYRAAVEGILGIVPEGGNRLRIEPALPPDWRGFSATLRVAGRMRQIEVTLNGVTLDGKGPGTDGSFSLEGLDEAFR</sequence>
<evidence type="ECO:0000313" key="5">
    <source>
        <dbReference type="Proteomes" id="UP001149822"/>
    </source>
</evidence>
<dbReference type="Gene3D" id="1.50.10.10">
    <property type="match status" value="1"/>
</dbReference>
<dbReference type="Gene3D" id="2.60.420.10">
    <property type="entry name" value="Maltose phosphorylase, domain 3"/>
    <property type="match status" value="1"/>
</dbReference>
<dbReference type="RefSeq" id="WP_268944338.1">
    <property type="nucleotide sequence ID" value="NZ_JAPTYD010000079.1"/>
</dbReference>
<dbReference type="PANTHER" id="PTHR37469:SF2">
    <property type="entry name" value="CELLOBIONIC ACID PHOSPHORYLASE"/>
    <property type="match status" value="1"/>
</dbReference>
<evidence type="ECO:0000313" key="4">
    <source>
        <dbReference type="EMBL" id="MCZ0964244.1"/>
    </source>
</evidence>